<evidence type="ECO:0000256" key="3">
    <source>
        <dbReference type="PROSITE-ProRule" id="PRU00284"/>
    </source>
</evidence>
<proteinExistence type="inferred from homology"/>
<dbReference type="SUPFAM" id="SSF58104">
    <property type="entry name" value="Methyl-accepting chemotaxis protein (MCP) signaling domain"/>
    <property type="match status" value="1"/>
</dbReference>
<name>A0ABX0MHA2_9BURK</name>
<dbReference type="PANTHER" id="PTHR32089">
    <property type="entry name" value="METHYL-ACCEPTING CHEMOTAXIS PROTEIN MCPB"/>
    <property type="match status" value="1"/>
</dbReference>
<keyword evidence="1 3" id="KW-0807">Transducer</keyword>
<gene>
    <name evidence="5" type="ORF">F1609_22255</name>
</gene>
<sequence>MQTSTLDFSDSPARRLLAWRHLPALAACAAAALPLLGESGWLKLAALAGVVAACAWGAARAPAPPAAGDVAVAAAAPAPDGAQMAALLADVLPVWEHHVASVRSQSEEAIGQLITSFSSILARFDAAGFQGAHGDTGGAGSGSAISLLTLCQRELGPVIAVLQSVIDSKAGLLGHVRSLSDTIAELKELSTEVSLIAAQTNMLAINASIEAARAGTAGRGFAVIAAEVRRLSSSSSDIGKRITERMNLASSTMCTTLEVAGRADESDREAMVSSGHVMEDVLSHVRELAASTESMKSNGGALRGDVAELLVALQFQDRIRQILEVVSADMLRMQQALGEGAALPGAQQWLGELGTRYTMAEEHHAHAAPAAAAAADDEVTFF</sequence>
<dbReference type="Gene3D" id="1.10.287.950">
    <property type="entry name" value="Methyl-accepting chemotaxis protein"/>
    <property type="match status" value="1"/>
</dbReference>
<accession>A0ABX0MHA2</accession>
<dbReference type="PANTHER" id="PTHR32089:SF112">
    <property type="entry name" value="LYSOZYME-LIKE PROTEIN-RELATED"/>
    <property type="match status" value="1"/>
</dbReference>
<dbReference type="PRINTS" id="PR00260">
    <property type="entry name" value="CHEMTRNSDUCR"/>
</dbReference>
<dbReference type="Pfam" id="PF00015">
    <property type="entry name" value="MCPsignal"/>
    <property type="match status" value="1"/>
</dbReference>
<comment type="caution">
    <text evidence="5">The sequence shown here is derived from an EMBL/GenBank/DDBJ whole genome shotgun (WGS) entry which is preliminary data.</text>
</comment>
<evidence type="ECO:0000256" key="1">
    <source>
        <dbReference type="ARBA" id="ARBA00023224"/>
    </source>
</evidence>
<evidence type="ECO:0000313" key="6">
    <source>
        <dbReference type="Proteomes" id="UP000819052"/>
    </source>
</evidence>
<feature type="domain" description="Methyl-accepting transducer" evidence="4">
    <location>
        <begin position="176"/>
        <end position="242"/>
    </location>
</feature>
<comment type="similarity">
    <text evidence="2">Belongs to the methyl-accepting chemotaxis (MCP) protein family.</text>
</comment>
<keyword evidence="6" id="KW-1185">Reference proteome</keyword>
<evidence type="ECO:0000256" key="2">
    <source>
        <dbReference type="ARBA" id="ARBA00029447"/>
    </source>
</evidence>
<dbReference type="EMBL" id="VVIW01000015">
    <property type="protein sequence ID" value="NHZ42874.1"/>
    <property type="molecule type" value="Genomic_DNA"/>
</dbReference>
<dbReference type="RefSeq" id="WP_167078865.1">
    <property type="nucleotide sequence ID" value="NZ_VVIW01000015.1"/>
</dbReference>
<dbReference type="PROSITE" id="PS50111">
    <property type="entry name" value="CHEMOTAXIS_TRANSDUC_2"/>
    <property type="match status" value="1"/>
</dbReference>
<dbReference type="SMART" id="SM00283">
    <property type="entry name" value="MA"/>
    <property type="match status" value="1"/>
</dbReference>
<protein>
    <recommendedName>
        <fullName evidence="4">Methyl-accepting transducer domain-containing protein</fullName>
    </recommendedName>
</protein>
<evidence type="ECO:0000313" key="5">
    <source>
        <dbReference type="EMBL" id="NHZ42874.1"/>
    </source>
</evidence>
<dbReference type="Proteomes" id="UP000819052">
    <property type="component" value="Unassembled WGS sequence"/>
</dbReference>
<dbReference type="InterPro" id="IPR004089">
    <property type="entry name" value="MCPsignal_dom"/>
</dbReference>
<organism evidence="5 6">
    <name type="scientific">Massilia aquatica</name>
    <dbReference type="NCBI Taxonomy" id="2609000"/>
    <lineage>
        <taxon>Bacteria</taxon>
        <taxon>Pseudomonadati</taxon>
        <taxon>Pseudomonadota</taxon>
        <taxon>Betaproteobacteria</taxon>
        <taxon>Burkholderiales</taxon>
        <taxon>Oxalobacteraceae</taxon>
        <taxon>Telluria group</taxon>
        <taxon>Massilia</taxon>
    </lineage>
</organism>
<evidence type="ECO:0000259" key="4">
    <source>
        <dbReference type="PROSITE" id="PS50111"/>
    </source>
</evidence>
<dbReference type="InterPro" id="IPR004090">
    <property type="entry name" value="Chemotax_Me-accpt_rcpt"/>
</dbReference>
<reference evidence="5 6" key="1">
    <citation type="submission" date="2019-09" db="EMBL/GenBank/DDBJ databases">
        <title>Taxonomy of Antarctic Massilia spp.: description of Massilia rubra sp. nov., Massilia aquatica sp. nov., Massilia mucilaginosa sp. nov., Massilia frigida sp. nov. isolated from streams, lakes and regoliths.</title>
        <authorList>
            <person name="Holochova P."/>
            <person name="Sedlacek I."/>
            <person name="Kralova S."/>
            <person name="Maslanova I."/>
            <person name="Busse H.-J."/>
            <person name="Stankova E."/>
            <person name="Vrbovska V."/>
            <person name="Kovarovic V."/>
            <person name="Bartak M."/>
            <person name="Svec P."/>
            <person name="Pantucek R."/>
        </authorList>
    </citation>
    <scope>NUCLEOTIDE SEQUENCE [LARGE SCALE GENOMIC DNA]</scope>
    <source>
        <strain evidence="5 6">CCM 8693</strain>
    </source>
</reference>